<feature type="domain" description="Thioredoxin" evidence="9">
    <location>
        <begin position="116"/>
        <end position="268"/>
    </location>
</feature>
<dbReference type="InterPro" id="IPR057305">
    <property type="entry name" value="Thioredox_PDIA6_C"/>
</dbReference>
<dbReference type="PRINTS" id="PR00421">
    <property type="entry name" value="THIOREDOXIN"/>
</dbReference>
<evidence type="ECO:0000256" key="3">
    <source>
        <dbReference type="ARBA" id="ARBA00012723"/>
    </source>
</evidence>
<protein>
    <recommendedName>
        <fullName evidence="3">protein disulfide-isomerase</fullName>
        <ecNumber evidence="3">5.3.4.1</ecNumber>
    </recommendedName>
</protein>
<evidence type="ECO:0000256" key="2">
    <source>
        <dbReference type="ARBA" id="ARBA00004319"/>
    </source>
</evidence>
<dbReference type="Gene3D" id="3.40.30.10">
    <property type="entry name" value="Glutaredoxin"/>
    <property type="match status" value="2"/>
</dbReference>
<keyword evidence="6" id="KW-0676">Redox-active center</keyword>
<dbReference type="InterPro" id="IPR036249">
    <property type="entry name" value="Thioredoxin-like_sf"/>
</dbReference>
<accession>A0A7S3LGD1</accession>
<organism evidence="10">
    <name type="scientific">Amphora coffeiformis</name>
    <dbReference type="NCBI Taxonomy" id="265554"/>
    <lineage>
        <taxon>Eukaryota</taxon>
        <taxon>Sar</taxon>
        <taxon>Stramenopiles</taxon>
        <taxon>Ochrophyta</taxon>
        <taxon>Bacillariophyta</taxon>
        <taxon>Bacillariophyceae</taxon>
        <taxon>Bacillariophycidae</taxon>
        <taxon>Thalassiophysales</taxon>
        <taxon>Catenulaceae</taxon>
        <taxon>Amphora</taxon>
    </lineage>
</organism>
<dbReference type="GO" id="GO:0005788">
    <property type="term" value="C:endoplasmic reticulum lumen"/>
    <property type="evidence" value="ECO:0007669"/>
    <property type="project" value="UniProtKB-SubCell"/>
</dbReference>
<dbReference type="EMBL" id="HBIM01023056">
    <property type="protein sequence ID" value="CAE0420274.1"/>
    <property type="molecule type" value="Transcribed_RNA"/>
</dbReference>
<comment type="catalytic activity">
    <reaction evidence="1">
        <text>Catalyzes the rearrangement of -S-S- bonds in proteins.</text>
        <dbReference type="EC" id="5.3.4.1"/>
    </reaction>
</comment>
<evidence type="ECO:0000256" key="4">
    <source>
        <dbReference type="ARBA" id="ARBA00023157"/>
    </source>
</evidence>
<dbReference type="GO" id="GO:0003756">
    <property type="term" value="F:protein disulfide isomerase activity"/>
    <property type="evidence" value="ECO:0007669"/>
    <property type="project" value="UniProtKB-EC"/>
</dbReference>
<dbReference type="GO" id="GO:0034976">
    <property type="term" value="P:response to endoplasmic reticulum stress"/>
    <property type="evidence" value="ECO:0007669"/>
    <property type="project" value="TreeGrafter"/>
</dbReference>
<feature type="signal peptide" evidence="8">
    <location>
        <begin position="1"/>
        <end position="19"/>
    </location>
</feature>
<comment type="subcellular location">
    <subcellularLocation>
        <location evidence="2">Endoplasmic reticulum lumen</location>
    </subcellularLocation>
</comment>
<proteinExistence type="predicted"/>
<dbReference type="Pfam" id="PF24541">
    <property type="entry name" value="Thioredox_PDIA6_C"/>
    <property type="match status" value="1"/>
</dbReference>
<evidence type="ECO:0000313" key="10">
    <source>
        <dbReference type="EMBL" id="CAE0420274.1"/>
    </source>
</evidence>
<evidence type="ECO:0000256" key="8">
    <source>
        <dbReference type="SAM" id="SignalP"/>
    </source>
</evidence>
<dbReference type="AlphaFoldDB" id="A0A7S3LGD1"/>
<dbReference type="GO" id="GO:0015035">
    <property type="term" value="F:protein-disulfide reductase activity"/>
    <property type="evidence" value="ECO:0007669"/>
    <property type="project" value="TreeGrafter"/>
</dbReference>
<dbReference type="InterPro" id="IPR013766">
    <property type="entry name" value="Thioredoxin_domain"/>
</dbReference>
<evidence type="ECO:0000256" key="5">
    <source>
        <dbReference type="ARBA" id="ARBA00023235"/>
    </source>
</evidence>
<sequence>MIPPVFLLVCTTLVSLVIASDPVIKLRDAASEVLDSPSIWAVYPASLSASSHIMHAVGELWKGIHSVGYWDESTANVPASWSSTGNTVLVFGGDDKQTPVTRLDLSAGTQTDQEIYQKMMEAMDNAMHRTLQGRGEKQNHQSHQQQTHQQQSKRKTKKDAVIKMDASNFDSLVMQNPAVVAVAFTAPWCGHCHRLEPEWREAAEILAKDDVVFGWVDATVETQLAAQYQVQGYPTIKIFPGGAKSKPYDYPAERSAAAIVEFLLEEVERSGVPKPVPELHLGPSQLQEACSGSNHLCVLAALPHILDSGATGRENYLQSLSKVARTFRKNFSFLWFEGGSTQADLEQALGLTFGFPALVAISLDRQGLAVMHGAFRETNVHTFLHGITTGRQPVLPLKVQGADLPVATTTPWDGKDGRPVEEEDDFDLEAFLNDEM</sequence>
<dbReference type="PANTHER" id="PTHR45815">
    <property type="entry name" value="PROTEIN DISULFIDE-ISOMERASE A6"/>
    <property type="match status" value="1"/>
</dbReference>
<evidence type="ECO:0000259" key="9">
    <source>
        <dbReference type="PROSITE" id="PS51352"/>
    </source>
</evidence>
<name>A0A7S3LGD1_9STRA</name>
<gene>
    <name evidence="10" type="ORF">ACOF00016_LOCUS17061</name>
</gene>
<dbReference type="PROSITE" id="PS51352">
    <property type="entry name" value="THIOREDOXIN_2"/>
    <property type="match status" value="1"/>
</dbReference>
<keyword evidence="4" id="KW-1015">Disulfide bond</keyword>
<dbReference type="PANTHER" id="PTHR45815:SF3">
    <property type="entry name" value="PROTEIN DISULFIDE-ISOMERASE A6"/>
    <property type="match status" value="1"/>
</dbReference>
<evidence type="ECO:0000256" key="1">
    <source>
        <dbReference type="ARBA" id="ARBA00001182"/>
    </source>
</evidence>
<evidence type="ECO:0000256" key="7">
    <source>
        <dbReference type="SAM" id="MobiDB-lite"/>
    </source>
</evidence>
<evidence type="ECO:0000256" key="6">
    <source>
        <dbReference type="ARBA" id="ARBA00023284"/>
    </source>
</evidence>
<keyword evidence="5" id="KW-0413">Isomerase</keyword>
<feature type="compositionally biased region" description="Low complexity" evidence="7">
    <location>
        <begin position="141"/>
        <end position="150"/>
    </location>
</feature>
<keyword evidence="8" id="KW-0732">Signal</keyword>
<dbReference type="EC" id="5.3.4.1" evidence="3"/>
<dbReference type="SUPFAM" id="SSF52833">
    <property type="entry name" value="Thioredoxin-like"/>
    <property type="match status" value="1"/>
</dbReference>
<feature type="chain" id="PRO_5030874149" description="protein disulfide-isomerase" evidence="8">
    <location>
        <begin position="20"/>
        <end position="436"/>
    </location>
</feature>
<feature type="region of interest" description="Disordered" evidence="7">
    <location>
        <begin position="132"/>
        <end position="159"/>
    </location>
</feature>
<dbReference type="Pfam" id="PF00085">
    <property type="entry name" value="Thioredoxin"/>
    <property type="match status" value="1"/>
</dbReference>
<reference evidence="10" key="1">
    <citation type="submission" date="2021-01" db="EMBL/GenBank/DDBJ databases">
        <authorList>
            <person name="Corre E."/>
            <person name="Pelletier E."/>
            <person name="Niang G."/>
            <person name="Scheremetjew M."/>
            <person name="Finn R."/>
            <person name="Kale V."/>
            <person name="Holt S."/>
            <person name="Cochrane G."/>
            <person name="Meng A."/>
            <person name="Brown T."/>
            <person name="Cohen L."/>
        </authorList>
    </citation>
    <scope>NUCLEOTIDE SEQUENCE</scope>
    <source>
        <strain evidence="10">CCMP127</strain>
    </source>
</reference>